<keyword evidence="4" id="KW-0325">Glycoprotein</keyword>
<keyword evidence="3" id="KW-1015">Disulfide bond</keyword>
<dbReference type="HOGENOM" id="CLU_227626_0_0_1"/>
<feature type="region of interest" description="Disordered" evidence="6">
    <location>
        <begin position="1"/>
        <end position="21"/>
    </location>
</feature>
<evidence type="ECO:0000256" key="4">
    <source>
        <dbReference type="ARBA" id="ARBA00023180"/>
    </source>
</evidence>
<feature type="coiled-coil region" evidence="5">
    <location>
        <begin position="1668"/>
        <end position="1709"/>
    </location>
</feature>
<dbReference type="GO" id="GO:0034411">
    <property type="term" value="P:cell wall (1-&gt;3)-beta-D-glucan biosynthetic process"/>
    <property type="evidence" value="ECO:0007669"/>
    <property type="project" value="TreeGrafter"/>
</dbReference>
<dbReference type="SUPFAM" id="SSF51445">
    <property type="entry name" value="(Trans)glycosidases"/>
    <property type="match status" value="1"/>
</dbReference>
<dbReference type="InterPro" id="IPR017853">
    <property type="entry name" value="GH"/>
</dbReference>
<evidence type="ECO:0000256" key="5">
    <source>
        <dbReference type="SAM" id="Coils"/>
    </source>
</evidence>
<dbReference type="SMART" id="SM00515">
    <property type="entry name" value="eIF5C"/>
    <property type="match status" value="1"/>
</dbReference>
<dbReference type="SUPFAM" id="SSF48371">
    <property type="entry name" value="ARM repeat"/>
    <property type="match status" value="1"/>
</dbReference>
<proteinExistence type="inferred from homology"/>
<feature type="compositionally biased region" description="Basic and acidic residues" evidence="6">
    <location>
        <begin position="1804"/>
        <end position="1828"/>
    </location>
</feature>
<dbReference type="InterPro" id="IPR016024">
    <property type="entry name" value="ARM-type_fold"/>
</dbReference>
<gene>
    <name evidence="8" type="primary">AlNc14C14G1654</name>
    <name evidence="8" type="ORF">ALNC14_018910</name>
</gene>
<keyword evidence="5" id="KW-0175">Coiled coil</keyword>
<evidence type="ECO:0000256" key="3">
    <source>
        <dbReference type="ARBA" id="ARBA00023157"/>
    </source>
</evidence>
<dbReference type="EMBL" id="FR824059">
    <property type="protein sequence ID" value="CCA15748.1"/>
    <property type="molecule type" value="Genomic_DNA"/>
</dbReference>
<dbReference type="SMART" id="SM00015">
    <property type="entry name" value="IQ"/>
    <property type="match status" value="4"/>
</dbReference>
<feature type="compositionally biased region" description="Polar residues" evidence="6">
    <location>
        <begin position="1952"/>
        <end position="1965"/>
    </location>
</feature>
<dbReference type="Gene3D" id="3.20.20.80">
    <property type="entry name" value="Glycosidases"/>
    <property type="match status" value="1"/>
</dbReference>
<reference evidence="8" key="1">
    <citation type="journal article" date="2011" name="PLoS Biol.">
        <title>Gene gain and loss during evolution of obligate parasitism in the white rust pathogen of Arabidopsis thaliana.</title>
        <authorList>
            <person name="Kemen E."/>
            <person name="Gardiner A."/>
            <person name="Schultz-Larsen T."/>
            <person name="Kemen A.C."/>
            <person name="Balmuth A.L."/>
            <person name="Robert-Seilaniantz A."/>
            <person name="Bailey K."/>
            <person name="Holub E."/>
            <person name="Studholme D.J."/>
            <person name="Maclean D."/>
            <person name="Jones J.D."/>
        </authorList>
    </citation>
    <scope>NUCLEOTIDE SEQUENCE</scope>
</reference>
<keyword evidence="2" id="KW-0732">Signal</keyword>
<evidence type="ECO:0000256" key="2">
    <source>
        <dbReference type="ARBA" id="ARBA00022729"/>
    </source>
</evidence>
<name>F0W3S8_9STRA</name>
<dbReference type="GO" id="GO:0005886">
    <property type="term" value="C:plasma membrane"/>
    <property type="evidence" value="ECO:0007669"/>
    <property type="project" value="TreeGrafter"/>
</dbReference>
<dbReference type="Gene3D" id="1.25.40.180">
    <property type="match status" value="1"/>
</dbReference>
<reference evidence="8" key="2">
    <citation type="submission" date="2011-02" db="EMBL/GenBank/DDBJ databases">
        <authorList>
            <person name="MacLean D."/>
        </authorList>
    </citation>
    <scope>NUCLEOTIDE SEQUENCE</scope>
</reference>
<feature type="compositionally biased region" description="Polar residues" evidence="6">
    <location>
        <begin position="1837"/>
        <end position="1851"/>
    </location>
</feature>
<feature type="compositionally biased region" description="Basic and acidic residues" evidence="6">
    <location>
        <begin position="1901"/>
        <end position="1920"/>
    </location>
</feature>
<comment type="similarity">
    <text evidence="1">Belongs to the glycosyl hydrolase 72 family.</text>
</comment>
<dbReference type="Pfam" id="PF03198">
    <property type="entry name" value="Glyco_hydro_72"/>
    <property type="match status" value="1"/>
</dbReference>
<dbReference type="PANTHER" id="PTHR31468">
    <property type="entry name" value="1,3-BETA-GLUCANOSYLTRANSFERASE GAS1"/>
    <property type="match status" value="1"/>
</dbReference>
<accession>F0W3S8</accession>
<evidence type="ECO:0000313" key="8">
    <source>
        <dbReference type="EMBL" id="CCA15748.1"/>
    </source>
</evidence>
<dbReference type="PROSITE" id="PS50096">
    <property type="entry name" value="IQ"/>
    <property type="match status" value="4"/>
</dbReference>
<feature type="compositionally biased region" description="Basic and acidic residues" evidence="6">
    <location>
        <begin position="1867"/>
        <end position="1890"/>
    </location>
</feature>
<feature type="region of interest" description="Disordered" evidence="6">
    <location>
        <begin position="1764"/>
        <end position="1983"/>
    </location>
</feature>
<feature type="compositionally biased region" description="Basic and acidic residues" evidence="6">
    <location>
        <begin position="1939"/>
        <end position="1950"/>
    </location>
</feature>
<feature type="domain" description="W2" evidence="7">
    <location>
        <begin position="2002"/>
        <end position="2180"/>
    </location>
</feature>
<organism evidence="8">
    <name type="scientific">Albugo laibachii Nc14</name>
    <dbReference type="NCBI Taxonomy" id="890382"/>
    <lineage>
        <taxon>Eukaryota</taxon>
        <taxon>Sar</taxon>
        <taxon>Stramenopiles</taxon>
        <taxon>Oomycota</taxon>
        <taxon>Peronosporomycetes</taxon>
        <taxon>Albuginales</taxon>
        <taxon>Albuginaceae</taxon>
        <taxon>Albugo</taxon>
    </lineage>
</organism>
<dbReference type="GO" id="GO:0042124">
    <property type="term" value="F:1,3-beta-glucanosyltransferase activity"/>
    <property type="evidence" value="ECO:0007669"/>
    <property type="project" value="TreeGrafter"/>
</dbReference>
<dbReference type="PANTHER" id="PTHR31468:SF2">
    <property type="entry name" value="1,3-BETA-GLUCANOSYLTRANSFERASE GAS1"/>
    <property type="match status" value="1"/>
</dbReference>
<dbReference type="Pfam" id="PF02020">
    <property type="entry name" value="W2"/>
    <property type="match status" value="1"/>
</dbReference>
<dbReference type="PROSITE" id="PS51363">
    <property type="entry name" value="W2"/>
    <property type="match status" value="1"/>
</dbReference>
<dbReference type="InterPro" id="IPR000048">
    <property type="entry name" value="IQ_motif_EF-hand-BS"/>
</dbReference>
<dbReference type="InterPro" id="IPR004886">
    <property type="entry name" value="Glucanosyltransferase"/>
</dbReference>
<dbReference type="CDD" id="cd11559">
    <property type="entry name" value="W2_eIF4G1_like"/>
    <property type="match status" value="1"/>
</dbReference>
<dbReference type="InterPro" id="IPR003307">
    <property type="entry name" value="W2_domain"/>
</dbReference>
<evidence type="ECO:0000256" key="1">
    <source>
        <dbReference type="ARBA" id="ARBA00007528"/>
    </source>
</evidence>
<feature type="coiled-coil region" evidence="5">
    <location>
        <begin position="1989"/>
        <end position="2026"/>
    </location>
</feature>
<evidence type="ECO:0000256" key="6">
    <source>
        <dbReference type="SAM" id="MobiDB-lite"/>
    </source>
</evidence>
<dbReference type="Gene3D" id="1.20.5.190">
    <property type="match status" value="1"/>
</dbReference>
<dbReference type="CDD" id="cd19757">
    <property type="entry name" value="Bbox1"/>
    <property type="match status" value="1"/>
</dbReference>
<sequence>MQKTIYQSRKRGDSPKGESNNVIALDRSHNSFPALSLHATNRKLGKVRPRISVSSSKYGKAEKYLSEALRTHEGNFKAANDAYAREKAALDVILESMQNSGEGGALKMASSLHYKNRFLNVLLKKLVNGIMSVFFRHWNQVSREIRRQSKERAVMRIMHIFRDRMRTIQQKNFGTQKIATMHQIAEQLRDQLNQASRLQMWWRRTQLSTRVKRAARYCRSACTIQRWYRSYTLHRAMKLSHANHVRRNQMAILLQASFRGMHTRNFLRINKRKDRDAKETMLLVLRHTSRTQMLHWEWTRNGAVYLIQTRLIIPFLTRRRVEQQKEENKVTKAISVLSRPLKRWSRLALAHIREAHSLRLFSSLEKSDPCDFMQLTRFDFNYPFLDLERIARNEQWKALRVRSTLLRRIYWEWMNGKAQETIFRLRKKDKIEGEEWEALTLLIRLAAVRIQSHLRGWVQRCKYETSRTRKRKLAKINRQQRIRRIESLVNDSASSSHIANWDFRILRSDISAAKIIQSFFRKCQARFQALLCVWKQKATFTALKMSRRRRAAISIQIIFRYSQARKVVKQLRAEHALRRRMRQRYHHKRNYQEIAVRRITRWITWIIKMKRIRKNSYLRRVENQPISRLQRWARRRVSRILPLSSLARRNPEASESHLHNTIDISIFLSPLRIQAERTVYCQQSLMICQQKFMNQLIMDPILRSLNNPRHELATSYQIMEELEMFVGKNRSNLVQAVNSPVSTFNTENSQTPSFPIIAMIFYYVAGNKEPASWPDADSNNNAVPNTYQTERTDGTRIMTFFKKLQRSPLNINKSKKSDAIKGNRAFFSIPELDHAVTTAAGSTPNIDVHLFYHIIFILVECSTSIEAQSTNSDAHLDVKLRCVRPYAGTEASIVAFLKQHLFHLPELSIFWLALTRYVTHWLESKAVPTIVCAFRRLRTKNRIENLRKLRQSIAHKRIFATKAIILQKTARMYLARRMFKCIIQKCYRKYYDVDLDVSFWRNPTTGYETWRKPGALGDDDVEREIIPAACRDEKPQMACQGQIKVQETSSETGAIYPCKEVSTWFCYTCKMFLCSNCCQIMHETRKERKGLNESLQDFTTDVAALHDVNHIVLCGICSLFAATRQCVECFEKELKESKLNLSNKRDGRRGSAHLSLYCDDCFGFIHRRGALQAHQFCYLSPFCDDCQSQNEVQEKESTKSDEASFRIHTNMSLTKPADTLRYLYEGSTDNLTKAPASAQYICRACDDRKICTNCAKLKHPKELCGPLDRLHPCTRRELNETLQQRTRIDEAKRLNAIMERRQNNSEKLLEKQRVDDAARKIYSFLKNFKAIALARQIRRKKQLAKDSIWRQRQIDAKIERHMLYQLQLFFGVARPLPSDTKILQALRHLNAYQRRRLMIRARQFGLLVEEYILHGIPLPGVVSCKVTQASSSVWLETSEDLRGWVLPRQTLRLRPIHAARHNHSNSLTQFSYEPAVLTRTWLEAQEAQDLLVCIDSKRKIHEKRIPIVDSIVPFDYDKKRWINFDEMNDPAIQQEILCHAFLVEFSLDNESHVWLAPVFAQRFWEWRHDCHVLRTMITGQVENASTKVGCHANGTKPIGSFGHSSSSSNCYKNQDNTEMRLASIKQKNNLVESKGFTNGSPNQSQEHVSMTTVNCMYRYTCSLLKCQREVVEKRMHQLQVKRVKLQTKRERVKRKLIETEKRFSEYEEKTALIRPAQTNRGGMSQESSRGFIHLTLCHQSIYNMGRVKKMGLGEFLGEKKNEFIPEASLPSGPRLRDDEDGNPGGRRRGYGRFQNGPSNTESSDQWRNERGGDRLRSSDRPPRREEPSNWRFGGAASNETSSRFNRFNQESRPMEERPAHLKLNLHSNREEGSNRFDRNDRASENVDKFSRAFKSTGGDRFGSRFDRRDGRDSNRTDRDNSSFGSFRNREGSDRNSSYRPEDSKHVDRNPSEIASSFRSLNVKEQNASDAQQKSDKSDKKAHITKLKEKRKLIAEKERLALEEAKLKAAAELKKEEEDKLARVTKDGETMAAILVTNKLGKDLVEVAKPIYEEKGRVYGAHLVEAILEKAKETAKSSANWIAPEQYGELLRFGLSETSSVREQVQVLYALQLFLLTLDFPKGVLEKCFMALYSLDIIEEAAFLEYKYDVDGTVPGRMRAIVQTSNWLTWLETPESEEEDEVEDDAALVDPLYFSGNKIFHFSTGNEMRMKGMAYQPTPNAGKLSTVTGHDFVTDDNEAVWSEHLEAMIDLGINTIRLYSVDPSKSHDKFMCACAKAGIYVLIGMSAPCVGCAVPTKPAPICYPPNLFKRAQMIYNAFAVYNNVLGFSVGNENNLEIGSIETAPCVKAFLRDVRNYAAHCSGSLRIVPVGLDQADILPRAQWLSYYDCIVDDNAFTRADWQGLNPYAHCDMKVTEFEDAKGLLVLVEDFNKIGLAKPLMLGEYGCIPEENTVEGWEAVRTFRDAKWMNTEKPLTDNIVGGCVFEFSTELKNRKDKTLAMTRDAGDYGVFQFQPRNCDNVVKKCELKPKEPEVRNLKFAYTTTPDSTINVKTWKPMRSEPLKCPKNISIDLPPTPKVDIMKCSTRQPVCNGEKHNAFKKKDENVKMGDKVSPSNAVDTNVEISSLSGGSKVELSTTSAILSVAILIRC</sequence>
<evidence type="ECO:0000259" key="7">
    <source>
        <dbReference type="PROSITE" id="PS51363"/>
    </source>
</evidence>
<protein>
    <submittedName>
        <fullName evidence="8">1 putative</fullName>
    </submittedName>
</protein>
<feature type="compositionally biased region" description="Basic and acidic residues" evidence="6">
    <location>
        <begin position="1972"/>
        <end position="1981"/>
    </location>
</feature>